<evidence type="ECO:0000313" key="2">
    <source>
        <dbReference type="Proteomes" id="UP001233172"/>
    </source>
</evidence>
<sequence length="62" mass="6930">LPTHALLNTRTDIKTDIMMYDPEYISLSTLFGNGNTLFLSVCKMGSRIGRGGVIRQPRDTDQ</sequence>
<dbReference type="AlphaFoldDB" id="A0AAD8F5H1"/>
<organism evidence="1 2">
    <name type="scientific">Biomphalaria pfeifferi</name>
    <name type="common">Bloodfluke planorb</name>
    <name type="synonym">Freshwater snail</name>
    <dbReference type="NCBI Taxonomy" id="112525"/>
    <lineage>
        <taxon>Eukaryota</taxon>
        <taxon>Metazoa</taxon>
        <taxon>Spiralia</taxon>
        <taxon>Lophotrochozoa</taxon>
        <taxon>Mollusca</taxon>
        <taxon>Gastropoda</taxon>
        <taxon>Heterobranchia</taxon>
        <taxon>Euthyneura</taxon>
        <taxon>Panpulmonata</taxon>
        <taxon>Hygrophila</taxon>
        <taxon>Lymnaeoidea</taxon>
        <taxon>Planorbidae</taxon>
        <taxon>Biomphalaria</taxon>
    </lineage>
</organism>
<dbReference type="Proteomes" id="UP001233172">
    <property type="component" value="Unassembled WGS sequence"/>
</dbReference>
<name>A0AAD8F5H1_BIOPF</name>
<feature type="non-terminal residue" evidence="1">
    <location>
        <position position="1"/>
    </location>
</feature>
<comment type="caution">
    <text evidence="1">The sequence shown here is derived from an EMBL/GenBank/DDBJ whole genome shotgun (WGS) entry which is preliminary data.</text>
</comment>
<keyword evidence="2" id="KW-1185">Reference proteome</keyword>
<reference evidence="1" key="2">
    <citation type="submission" date="2023-04" db="EMBL/GenBank/DDBJ databases">
        <authorList>
            <person name="Bu L."/>
            <person name="Lu L."/>
            <person name="Laidemitt M.R."/>
            <person name="Zhang S.M."/>
            <person name="Mutuku M."/>
            <person name="Mkoji G."/>
            <person name="Steinauer M."/>
            <person name="Loker E.S."/>
        </authorList>
    </citation>
    <scope>NUCLEOTIDE SEQUENCE</scope>
    <source>
        <strain evidence="1">KasaAsao</strain>
        <tissue evidence="1">Whole Snail</tissue>
    </source>
</reference>
<dbReference type="EMBL" id="JASAOG010000104">
    <property type="protein sequence ID" value="KAK0051393.1"/>
    <property type="molecule type" value="Genomic_DNA"/>
</dbReference>
<evidence type="ECO:0000313" key="1">
    <source>
        <dbReference type="EMBL" id="KAK0051393.1"/>
    </source>
</evidence>
<accession>A0AAD8F5H1</accession>
<gene>
    <name evidence="1" type="ORF">Bpfe_019167</name>
</gene>
<protein>
    <submittedName>
        <fullName evidence="1">Uncharacterized protein</fullName>
    </submittedName>
</protein>
<proteinExistence type="predicted"/>
<reference evidence="1" key="1">
    <citation type="journal article" date="2023" name="PLoS Negl. Trop. Dis.">
        <title>A genome sequence for Biomphalaria pfeifferi, the major vector snail for the human-infecting parasite Schistosoma mansoni.</title>
        <authorList>
            <person name="Bu L."/>
            <person name="Lu L."/>
            <person name="Laidemitt M.R."/>
            <person name="Zhang S.M."/>
            <person name="Mutuku M."/>
            <person name="Mkoji G."/>
            <person name="Steinauer M."/>
            <person name="Loker E.S."/>
        </authorList>
    </citation>
    <scope>NUCLEOTIDE SEQUENCE</scope>
    <source>
        <strain evidence="1">KasaAsao</strain>
    </source>
</reference>